<dbReference type="GO" id="GO:0003824">
    <property type="term" value="F:catalytic activity"/>
    <property type="evidence" value="ECO:0007669"/>
    <property type="project" value="InterPro"/>
</dbReference>
<dbReference type="GO" id="GO:0046872">
    <property type="term" value="F:metal ion binding"/>
    <property type="evidence" value="ECO:0007669"/>
    <property type="project" value="UniProtKB-KW"/>
</dbReference>
<evidence type="ECO:0000313" key="8">
    <source>
        <dbReference type="Proteomes" id="UP000243406"/>
    </source>
</evidence>
<dbReference type="SUPFAM" id="SSF102114">
    <property type="entry name" value="Radical SAM enzymes"/>
    <property type="match status" value="1"/>
</dbReference>
<feature type="domain" description="Radical SAM core" evidence="6">
    <location>
        <begin position="9"/>
        <end position="239"/>
    </location>
</feature>
<dbReference type="InterPro" id="IPR006638">
    <property type="entry name" value="Elp3/MiaA/NifB-like_rSAM"/>
</dbReference>
<protein>
    <submittedName>
        <fullName evidence="7">Fe-S oxidoreductase</fullName>
    </submittedName>
</protein>
<dbReference type="InterPro" id="IPR013785">
    <property type="entry name" value="Aldolase_TIM"/>
</dbReference>
<dbReference type="SFLD" id="SFLDS00029">
    <property type="entry name" value="Radical_SAM"/>
    <property type="match status" value="1"/>
</dbReference>
<dbReference type="InterPro" id="IPR058240">
    <property type="entry name" value="rSAM_sf"/>
</dbReference>
<name>A0A1T5APP7_9FIRM</name>
<keyword evidence="5" id="KW-0411">Iron-sulfur</keyword>
<keyword evidence="8" id="KW-1185">Reference proteome</keyword>
<sequence length="288" mass="32306">MRYEGTVYRPPSEARSLIVQVTIGCAHNRCTFCSMYKDKQFRIRELEEVFEDLESARLVYPKVKRVFLADGDALVLPTDKLIAILDKINELFPERERISAYATPQDIMRKSNEDLALLKEKGLLMLYMGIESGDDTILQKIDKGVASADMLEAGKKAKEAGLILSVTMISGLGGPRGSAAHAIGCARIVNEMQPEYASFLTLMLEEGTKLYEDYQSGEFLLLEPRAVLLELRLFIQNTNLKNCIFRANHASNYVALAGTLGADKQRLLNEIDTALKEDDFKPEYLRGL</sequence>
<dbReference type="PANTHER" id="PTHR43409:SF4">
    <property type="entry name" value="RADICAL SAM SUPERFAMILY PROTEIN"/>
    <property type="match status" value="1"/>
</dbReference>
<gene>
    <name evidence="7" type="ORF">SAMN02745120_1080</name>
</gene>
<accession>A0A1T5APP7</accession>
<keyword evidence="2" id="KW-0949">S-adenosyl-L-methionine</keyword>
<dbReference type="CDD" id="cd01335">
    <property type="entry name" value="Radical_SAM"/>
    <property type="match status" value="1"/>
</dbReference>
<proteinExistence type="predicted"/>
<evidence type="ECO:0000259" key="6">
    <source>
        <dbReference type="PROSITE" id="PS51918"/>
    </source>
</evidence>
<comment type="cofactor">
    <cofactor evidence="1">
        <name>[4Fe-4S] cluster</name>
        <dbReference type="ChEBI" id="CHEBI:49883"/>
    </cofactor>
</comment>
<reference evidence="8" key="1">
    <citation type="submission" date="2017-02" db="EMBL/GenBank/DDBJ databases">
        <authorList>
            <person name="Varghese N."/>
            <person name="Submissions S."/>
        </authorList>
    </citation>
    <scope>NUCLEOTIDE SEQUENCE [LARGE SCALE GENOMIC DNA]</scope>
    <source>
        <strain evidence="8">ATCC 35199</strain>
    </source>
</reference>
<dbReference type="Pfam" id="PF04055">
    <property type="entry name" value="Radical_SAM"/>
    <property type="match status" value="1"/>
</dbReference>
<dbReference type="AlphaFoldDB" id="A0A1T5APP7"/>
<evidence type="ECO:0000313" key="7">
    <source>
        <dbReference type="EMBL" id="SKB36855.1"/>
    </source>
</evidence>
<organism evidence="7 8">
    <name type="scientific">Acetoanaerobium noterae</name>
    <dbReference type="NCBI Taxonomy" id="745369"/>
    <lineage>
        <taxon>Bacteria</taxon>
        <taxon>Bacillati</taxon>
        <taxon>Bacillota</taxon>
        <taxon>Clostridia</taxon>
        <taxon>Peptostreptococcales</taxon>
        <taxon>Filifactoraceae</taxon>
        <taxon>Acetoanaerobium</taxon>
    </lineage>
</organism>
<dbReference type="Gene3D" id="3.20.20.70">
    <property type="entry name" value="Aldolase class I"/>
    <property type="match status" value="1"/>
</dbReference>
<dbReference type="SMART" id="SM00729">
    <property type="entry name" value="Elp3"/>
    <property type="match status" value="1"/>
</dbReference>
<dbReference type="RefSeq" id="WP_079589006.1">
    <property type="nucleotide sequence ID" value="NZ_FUYN01000002.1"/>
</dbReference>
<dbReference type="PANTHER" id="PTHR43409">
    <property type="entry name" value="ANAEROBIC MAGNESIUM-PROTOPORPHYRIN IX MONOMETHYL ESTER CYCLASE-RELATED"/>
    <property type="match status" value="1"/>
</dbReference>
<evidence type="ECO:0000256" key="5">
    <source>
        <dbReference type="ARBA" id="ARBA00023014"/>
    </source>
</evidence>
<dbReference type="InterPro" id="IPR051198">
    <property type="entry name" value="BchE-like"/>
</dbReference>
<dbReference type="InterPro" id="IPR007197">
    <property type="entry name" value="rSAM"/>
</dbReference>
<dbReference type="Proteomes" id="UP000243406">
    <property type="component" value="Unassembled WGS sequence"/>
</dbReference>
<dbReference type="SFLD" id="SFLDG01082">
    <property type="entry name" value="B12-binding_domain_containing"/>
    <property type="match status" value="1"/>
</dbReference>
<keyword evidence="3" id="KW-0479">Metal-binding</keyword>
<dbReference type="GO" id="GO:0051536">
    <property type="term" value="F:iron-sulfur cluster binding"/>
    <property type="evidence" value="ECO:0007669"/>
    <property type="project" value="UniProtKB-KW"/>
</dbReference>
<evidence type="ECO:0000256" key="3">
    <source>
        <dbReference type="ARBA" id="ARBA00022723"/>
    </source>
</evidence>
<dbReference type="OrthoDB" id="9777636at2"/>
<dbReference type="EMBL" id="FUYN01000002">
    <property type="protein sequence ID" value="SKB36855.1"/>
    <property type="molecule type" value="Genomic_DNA"/>
</dbReference>
<evidence type="ECO:0000256" key="1">
    <source>
        <dbReference type="ARBA" id="ARBA00001966"/>
    </source>
</evidence>
<dbReference type="PROSITE" id="PS51918">
    <property type="entry name" value="RADICAL_SAM"/>
    <property type="match status" value="1"/>
</dbReference>
<evidence type="ECO:0000256" key="2">
    <source>
        <dbReference type="ARBA" id="ARBA00022691"/>
    </source>
</evidence>
<keyword evidence="4" id="KW-0408">Iron</keyword>
<dbReference type="SFLD" id="SFLDG01095">
    <property type="entry name" value="Uncharacterised_Radical_SAM_Su"/>
    <property type="match status" value="1"/>
</dbReference>
<evidence type="ECO:0000256" key="4">
    <source>
        <dbReference type="ARBA" id="ARBA00023004"/>
    </source>
</evidence>